<dbReference type="InterPro" id="IPR008927">
    <property type="entry name" value="6-PGluconate_DH-like_C_sf"/>
</dbReference>
<protein>
    <recommendedName>
        <fullName evidence="11 13">Glycerol-3-phosphate dehydrogenase [NAD(P)+]</fullName>
        <ecNumber evidence="10 13">1.1.1.94</ecNumber>
    </recommendedName>
    <alternativeName>
        <fullName evidence="13">NAD(P)(+)-dependent glycerol-3-phosphate dehydrogenase</fullName>
    </alternativeName>
    <alternativeName>
        <fullName evidence="12 13">NAD(P)H-dependent dihydroxyacetone-phosphate reductase</fullName>
    </alternativeName>
</protein>
<feature type="binding site" evidence="13">
    <location>
        <position position="134"/>
    </location>
    <ligand>
        <name>sn-glycerol 3-phosphate</name>
        <dbReference type="ChEBI" id="CHEBI:57597"/>
    </ligand>
</feature>
<feature type="binding site" evidence="13">
    <location>
        <position position="138"/>
    </location>
    <ligand>
        <name>NADPH</name>
        <dbReference type="ChEBI" id="CHEBI:57783"/>
    </ligand>
</feature>
<proteinExistence type="inferred from homology"/>
<keyword evidence="3 13" id="KW-0521">NADP</keyword>
<keyword evidence="2 13" id="KW-0444">Lipid biosynthesis</keyword>
<accession>A0A936NEC1</accession>
<keyword evidence="5 13" id="KW-0520">NAD</keyword>
<keyword evidence="4 13" id="KW-0560">Oxidoreductase</keyword>
<evidence type="ECO:0000256" key="15">
    <source>
        <dbReference type="PIRSR" id="PIRSR000114-2"/>
    </source>
</evidence>
<keyword evidence="13" id="KW-0547">Nucleotide-binding</keyword>
<dbReference type="GO" id="GO:0005829">
    <property type="term" value="C:cytosol"/>
    <property type="evidence" value="ECO:0007669"/>
    <property type="project" value="TreeGrafter"/>
</dbReference>
<feature type="binding site" evidence="13">
    <location>
        <position position="279"/>
    </location>
    <ligand>
        <name>NADPH</name>
        <dbReference type="ChEBI" id="CHEBI:57783"/>
    </ligand>
</feature>
<feature type="binding site" evidence="15">
    <location>
        <position position="104"/>
    </location>
    <ligand>
        <name>substrate</name>
    </ligand>
</feature>
<dbReference type="PROSITE" id="PS00957">
    <property type="entry name" value="NAD_G3PDH"/>
    <property type="match status" value="1"/>
</dbReference>
<keyword evidence="8 13" id="KW-1208">Phospholipid metabolism</keyword>
<dbReference type="Proteomes" id="UP000727993">
    <property type="component" value="Unassembled WGS sequence"/>
</dbReference>
<dbReference type="Pfam" id="PF01210">
    <property type="entry name" value="NAD_Gly3P_dh_N"/>
    <property type="match status" value="1"/>
</dbReference>
<evidence type="ECO:0000259" key="18">
    <source>
        <dbReference type="Pfam" id="PF01210"/>
    </source>
</evidence>
<evidence type="ECO:0000256" key="17">
    <source>
        <dbReference type="RuleBase" id="RU000437"/>
    </source>
</evidence>
<comment type="caution">
    <text evidence="13">Lacks conserved residue(s) required for the propagation of feature annotation.</text>
</comment>
<feature type="binding site" evidence="13">
    <location>
        <position position="104"/>
    </location>
    <ligand>
        <name>NADPH</name>
        <dbReference type="ChEBI" id="CHEBI:57783"/>
    </ligand>
</feature>
<evidence type="ECO:0000256" key="4">
    <source>
        <dbReference type="ARBA" id="ARBA00023002"/>
    </source>
</evidence>
<dbReference type="GO" id="GO:0008654">
    <property type="term" value="P:phospholipid biosynthetic process"/>
    <property type="evidence" value="ECO:0007669"/>
    <property type="project" value="UniProtKB-KW"/>
</dbReference>
<feature type="binding site" evidence="13">
    <location>
        <position position="242"/>
    </location>
    <ligand>
        <name>sn-glycerol 3-phosphate</name>
        <dbReference type="ChEBI" id="CHEBI:57597"/>
    </ligand>
</feature>
<evidence type="ECO:0000256" key="12">
    <source>
        <dbReference type="ARBA" id="ARBA00080511"/>
    </source>
</evidence>
<dbReference type="FunFam" id="3.40.50.720:FF:000019">
    <property type="entry name" value="Glycerol-3-phosphate dehydrogenase [NAD(P)+]"/>
    <property type="match status" value="1"/>
</dbReference>
<feature type="binding site" evidence="15">
    <location>
        <begin position="253"/>
        <end position="254"/>
    </location>
    <ligand>
        <name>substrate</name>
    </ligand>
</feature>
<evidence type="ECO:0000256" key="5">
    <source>
        <dbReference type="ARBA" id="ARBA00023027"/>
    </source>
</evidence>
<keyword evidence="6 13" id="KW-0443">Lipid metabolism</keyword>
<dbReference type="InterPro" id="IPR013328">
    <property type="entry name" value="6PGD_dom2"/>
</dbReference>
<comment type="catalytic activity">
    <reaction evidence="9">
        <text>sn-glycerol 3-phosphate + NADP(+) = dihydroxyacetone phosphate + NADPH + H(+)</text>
        <dbReference type="Rhea" id="RHEA:11096"/>
        <dbReference type="ChEBI" id="CHEBI:15378"/>
        <dbReference type="ChEBI" id="CHEBI:57597"/>
        <dbReference type="ChEBI" id="CHEBI:57642"/>
        <dbReference type="ChEBI" id="CHEBI:57783"/>
        <dbReference type="ChEBI" id="CHEBI:58349"/>
        <dbReference type="EC" id="1.1.1.94"/>
    </reaction>
    <physiologicalReaction direction="right-to-left" evidence="9">
        <dbReference type="Rhea" id="RHEA:11098"/>
    </physiologicalReaction>
</comment>
<evidence type="ECO:0000256" key="10">
    <source>
        <dbReference type="ARBA" id="ARBA00066687"/>
    </source>
</evidence>
<feature type="active site" description="Proton acceptor" evidence="13 14">
    <location>
        <position position="189"/>
    </location>
</feature>
<dbReference type="InterPro" id="IPR006168">
    <property type="entry name" value="G3P_DH_NAD-dep"/>
</dbReference>
<name>A0A936NEC1_9ACTN</name>
<comment type="catalytic activity">
    <reaction evidence="13">
        <text>sn-glycerol 3-phosphate + NAD(+) = dihydroxyacetone phosphate + NADH + H(+)</text>
        <dbReference type="Rhea" id="RHEA:11092"/>
        <dbReference type="ChEBI" id="CHEBI:15378"/>
        <dbReference type="ChEBI" id="CHEBI:57540"/>
        <dbReference type="ChEBI" id="CHEBI:57597"/>
        <dbReference type="ChEBI" id="CHEBI:57642"/>
        <dbReference type="ChEBI" id="CHEBI:57945"/>
        <dbReference type="EC" id="1.1.1.94"/>
    </reaction>
</comment>
<evidence type="ECO:0000256" key="13">
    <source>
        <dbReference type="HAMAP-Rule" id="MF_00394"/>
    </source>
</evidence>
<feature type="binding site" evidence="13">
    <location>
        <position position="252"/>
    </location>
    <ligand>
        <name>sn-glycerol 3-phosphate</name>
        <dbReference type="ChEBI" id="CHEBI:57597"/>
    </ligand>
</feature>
<dbReference type="PANTHER" id="PTHR11728:SF1">
    <property type="entry name" value="GLYCEROL-3-PHOSPHATE DEHYDROGENASE [NAD(+)] 2, CHLOROPLASTIC"/>
    <property type="match status" value="1"/>
</dbReference>
<reference evidence="20 21" key="1">
    <citation type="submission" date="2020-10" db="EMBL/GenBank/DDBJ databases">
        <title>Connecting structure to function with the recovery of over 1000 high-quality activated sludge metagenome-assembled genomes encoding full-length rRNA genes using long-read sequencing.</title>
        <authorList>
            <person name="Singleton C.M."/>
            <person name="Petriglieri F."/>
            <person name="Kristensen J.M."/>
            <person name="Kirkegaard R.H."/>
            <person name="Michaelsen T.Y."/>
            <person name="Andersen M.H."/>
            <person name="Karst S.M."/>
            <person name="Dueholm M.S."/>
            <person name="Nielsen P.H."/>
            <person name="Albertsen M."/>
        </authorList>
    </citation>
    <scope>NUCLEOTIDE SEQUENCE [LARGE SCALE GENOMIC DNA]</scope>
    <source>
        <strain evidence="20">Lyne_18-Q3-R50-59_MAXAC.006</strain>
    </source>
</reference>
<dbReference type="NCBIfam" id="NF000940">
    <property type="entry name" value="PRK00094.1-2"/>
    <property type="match status" value="1"/>
</dbReference>
<evidence type="ECO:0000256" key="7">
    <source>
        <dbReference type="ARBA" id="ARBA00023209"/>
    </source>
</evidence>
<keyword evidence="13" id="KW-0963">Cytoplasm</keyword>
<feature type="binding site" evidence="16">
    <location>
        <position position="138"/>
    </location>
    <ligand>
        <name>NAD(+)</name>
        <dbReference type="ChEBI" id="CHEBI:57540"/>
    </ligand>
</feature>
<dbReference type="Gene3D" id="3.40.50.720">
    <property type="entry name" value="NAD(P)-binding Rossmann-like Domain"/>
    <property type="match status" value="1"/>
</dbReference>
<dbReference type="GO" id="GO:0046167">
    <property type="term" value="P:glycerol-3-phosphate biosynthetic process"/>
    <property type="evidence" value="ECO:0007669"/>
    <property type="project" value="UniProtKB-UniRule"/>
</dbReference>
<feature type="domain" description="Glycerol-3-phosphate dehydrogenase NAD-dependent N-terminal" evidence="18">
    <location>
        <begin position="2"/>
        <end position="157"/>
    </location>
</feature>
<dbReference type="HAMAP" id="MF_00394">
    <property type="entry name" value="NAD_Glyc3P_dehydrog"/>
    <property type="match status" value="1"/>
</dbReference>
<feature type="binding site" evidence="13">
    <location>
        <position position="11"/>
    </location>
    <ligand>
        <name>NADPH</name>
        <dbReference type="ChEBI" id="CHEBI:57783"/>
    </ligand>
</feature>
<dbReference type="InterPro" id="IPR006109">
    <property type="entry name" value="G3P_DH_NAD-dep_C"/>
</dbReference>
<evidence type="ECO:0000256" key="9">
    <source>
        <dbReference type="ARBA" id="ARBA00052716"/>
    </source>
</evidence>
<dbReference type="GO" id="GO:0046168">
    <property type="term" value="P:glycerol-3-phosphate catabolic process"/>
    <property type="evidence" value="ECO:0007669"/>
    <property type="project" value="InterPro"/>
</dbReference>
<comment type="similarity">
    <text evidence="1 13 17">Belongs to the NAD-dependent glycerol-3-phosphate dehydrogenase family.</text>
</comment>
<evidence type="ECO:0000256" key="1">
    <source>
        <dbReference type="ARBA" id="ARBA00011009"/>
    </source>
</evidence>
<dbReference type="Gene3D" id="1.10.1040.10">
    <property type="entry name" value="N-(1-d-carboxylethyl)-l-norvaline Dehydrogenase, domain 2"/>
    <property type="match status" value="1"/>
</dbReference>
<feature type="binding site" evidence="13">
    <location>
        <position position="253"/>
    </location>
    <ligand>
        <name>NADPH</name>
        <dbReference type="ChEBI" id="CHEBI:57783"/>
    </ligand>
</feature>
<organism evidence="20 21">
    <name type="scientific">Candidatus Neomicrothrix subdominans</name>
    <dbReference type="NCBI Taxonomy" id="2954438"/>
    <lineage>
        <taxon>Bacteria</taxon>
        <taxon>Bacillati</taxon>
        <taxon>Actinomycetota</taxon>
        <taxon>Acidimicrobiia</taxon>
        <taxon>Acidimicrobiales</taxon>
        <taxon>Microthrixaceae</taxon>
        <taxon>Candidatus Neomicrothrix</taxon>
    </lineage>
</organism>
<evidence type="ECO:0000256" key="3">
    <source>
        <dbReference type="ARBA" id="ARBA00022857"/>
    </source>
</evidence>
<feature type="binding site" evidence="16">
    <location>
        <begin position="7"/>
        <end position="12"/>
    </location>
    <ligand>
        <name>NAD(+)</name>
        <dbReference type="ChEBI" id="CHEBI:57540"/>
    </ligand>
</feature>
<dbReference type="GO" id="GO:0051287">
    <property type="term" value="F:NAD binding"/>
    <property type="evidence" value="ECO:0007669"/>
    <property type="project" value="InterPro"/>
</dbReference>
<comment type="function">
    <text evidence="13">Catalyzes the reduction of the glycolytic intermediate dihydroxyacetone phosphate (DHAP) to sn-glycerol 3-phosphate (G3P), the key precursor for phospholipid synthesis.</text>
</comment>
<evidence type="ECO:0000259" key="19">
    <source>
        <dbReference type="Pfam" id="PF07479"/>
    </source>
</evidence>
<dbReference type="SUPFAM" id="SSF48179">
    <property type="entry name" value="6-phosphogluconate dehydrogenase C-terminal domain-like"/>
    <property type="match status" value="1"/>
</dbReference>
<sequence>MNVAVLGAGAWGTTVASLLAVGNDTTVWSHEAEVVDEITLHQRNPMYLPDIELCPSLRATADLQTALQAADMVVFAVPSRYFRAVVERARPDVPTDADLVSVTKGIELETGFRMSEVLIDVLDHDPDRVCVLSGPNLAKEVALGQPSATVLACSDAARAERLRQAFTTESFRAFTNSDVIGCEVAGAVKNVIAIAAGIGDGLGYGWNTKAALITRGLAEIARLGVAMGAQPITFLGLAGNGDLTATCSSPQSRNQHLGEELGRGRSLSDITADMLTVAEGVSSTPAIAALAQRLGVPMPITRKVEAVLNGSISARAAVDQLMQFEPGAELEDIH</sequence>
<dbReference type="FunFam" id="1.10.1040.10:FF:000001">
    <property type="entry name" value="Glycerol-3-phosphate dehydrogenase [NAD(P)+]"/>
    <property type="match status" value="1"/>
</dbReference>
<evidence type="ECO:0000256" key="6">
    <source>
        <dbReference type="ARBA" id="ARBA00023098"/>
    </source>
</evidence>
<feature type="binding site" evidence="13">
    <location>
        <position position="104"/>
    </location>
    <ligand>
        <name>sn-glycerol 3-phosphate</name>
        <dbReference type="ChEBI" id="CHEBI:57597"/>
    </ligand>
</feature>
<evidence type="ECO:0000256" key="16">
    <source>
        <dbReference type="PIRSR" id="PIRSR000114-3"/>
    </source>
</evidence>
<dbReference type="PRINTS" id="PR00077">
    <property type="entry name" value="GPDHDRGNASE"/>
</dbReference>
<feature type="binding site" evidence="13">
    <location>
        <position position="277"/>
    </location>
    <ligand>
        <name>NADPH</name>
        <dbReference type="ChEBI" id="CHEBI:57783"/>
    </ligand>
</feature>
<feature type="binding site" evidence="13">
    <location>
        <position position="189"/>
    </location>
    <ligand>
        <name>sn-glycerol 3-phosphate</name>
        <dbReference type="ChEBI" id="CHEBI:57597"/>
    </ligand>
</feature>
<dbReference type="GO" id="GO:0005975">
    <property type="term" value="P:carbohydrate metabolic process"/>
    <property type="evidence" value="ECO:0007669"/>
    <property type="project" value="InterPro"/>
</dbReference>
<dbReference type="EMBL" id="JADJZA010000007">
    <property type="protein sequence ID" value="MBK9297457.1"/>
    <property type="molecule type" value="Genomic_DNA"/>
</dbReference>
<dbReference type="SUPFAM" id="SSF51735">
    <property type="entry name" value="NAD(P)-binding Rossmann-fold domains"/>
    <property type="match status" value="1"/>
</dbReference>
<dbReference type="NCBIfam" id="NF000942">
    <property type="entry name" value="PRK00094.1-4"/>
    <property type="match status" value="1"/>
</dbReference>
<keyword evidence="7 13" id="KW-0594">Phospholipid biosynthesis</keyword>
<dbReference type="GO" id="GO:0006650">
    <property type="term" value="P:glycerophospholipid metabolic process"/>
    <property type="evidence" value="ECO:0007669"/>
    <property type="project" value="UniProtKB-UniRule"/>
</dbReference>
<dbReference type="EC" id="1.1.1.94" evidence="10 13"/>
<feature type="binding site" evidence="16">
    <location>
        <position position="253"/>
    </location>
    <ligand>
        <name>NAD(+)</name>
        <dbReference type="ChEBI" id="CHEBI:57540"/>
    </ligand>
</feature>
<evidence type="ECO:0000256" key="11">
    <source>
        <dbReference type="ARBA" id="ARBA00069372"/>
    </source>
</evidence>
<dbReference type="AlphaFoldDB" id="A0A936NEC1"/>
<feature type="binding site" evidence="13">
    <location>
        <position position="47"/>
    </location>
    <ligand>
        <name>NADPH</name>
        <dbReference type="ChEBI" id="CHEBI:57783"/>
    </ligand>
</feature>
<dbReference type="Pfam" id="PF07479">
    <property type="entry name" value="NAD_Gly3P_dh_C"/>
    <property type="match status" value="1"/>
</dbReference>
<dbReference type="GO" id="GO:0047952">
    <property type="term" value="F:glycerol-3-phosphate dehydrogenase [NAD(P)+] activity"/>
    <property type="evidence" value="ECO:0007669"/>
    <property type="project" value="UniProtKB-UniRule"/>
</dbReference>
<evidence type="ECO:0000313" key="20">
    <source>
        <dbReference type="EMBL" id="MBK9297457.1"/>
    </source>
</evidence>
<feature type="binding site" evidence="13">
    <location>
        <position position="253"/>
    </location>
    <ligand>
        <name>sn-glycerol 3-phosphate</name>
        <dbReference type="ChEBI" id="CHEBI:57597"/>
    </ligand>
</feature>
<feature type="binding site" evidence="13">
    <location>
        <position position="30"/>
    </location>
    <ligand>
        <name>NADPH</name>
        <dbReference type="ChEBI" id="CHEBI:57783"/>
    </ligand>
</feature>
<feature type="binding site" evidence="13">
    <location>
        <position position="254"/>
    </location>
    <ligand>
        <name>sn-glycerol 3-phosphate</name>
        <dbReference type="ChEBI" id="CHEBI:57597"/>
    </ligand>
</feature>
<evidence type="ECO:0000256" key="2">
    <source>
        <dbReference type="ARBA" id="ARBA00022516"/>
    </source>
</evidence>
<dbReference type="InterPro" id="IPR011128">
    <property type="entry name" value="G3P_DH_NAD-dep_N"/>
</dbReference>
<dbReference type="InterPro" id="IPR036291">
    <property type="entry name" value="NAD(P)-bd_dom_sf"/>
</dbReference>
<evidence type="ECO:0000256" key="8">
    <source>
        <dbReference type="ARBA" id="ARBA00023264"/>
    </source>
</evidence>
<comment type="pathway">
    <text evidence="13">Membrane lipid metabolism; glycerophospholipid metabolism.</text>
</comment>
<feature type="domain" description="Glycerol-3-phosphate dehydrogenase NAD-dependent C-terminal" evidence="19">
    <location>
        <begin position="178"/>
        <end position="318"/>
    </location>
</feature>
<dbReference type="PANTHER" id="PTHR11728">
    <property type="entry name" value="GLYCEROL-3-PHOSPHATE DEHYDROGENASE"/>
    <property type="match status" value="1"/>
</dbReference>
<comment type="caution">
    <text evidence="20">The sequence shown here is derived from an EMBL/GenBank/DDBJ whole genome shotgun (WGS) entry which is preliminary data.</text>
</comment>
<evidence type="ECO:0000256" key="14">
    <source>
        <dbReference type="PIRSR" id="PIRSR000114-1"/>
    </source>
</evidence>
<dbReference type="PIRSF" id="PIRSF000114">
    <property type="entry name" value="Glycerol-3-P_dh"/>
    <property type="match status" value="1"/>
</dbReference>
<evidence type="ECO:0000313" key="21">
    <source>
        <dbReference type="Proteomes" id="UP000727993"/>
    </source>
</evidence>
<comment type="subcellular location">
    <subcellularLocation>
        <location evidence="13">Cytoplasm</location>
    </subcellularLocation>
</comment>
<gene>
    <name evidence="13" type="primary">gpsA</name>
    <name evidence="20" type="ORF">IPN02_11625</name>
</gene>